<evidence type="ECO:0000313" key="3">
    <source>
        <dbReference type="Proteomes" id="UP000176355"/>
    </source>
</evidence>
<keyword evidence="1" id="KW-0812">Transmembrane</keyword>
<comment type="caution">
    <text evidence="2">The sequence shown here is derived from an EMBL/GenBank/DDBJ whole genome shotgun (WGS) entry which is preliminary data.</text>
</comment>
<gene>
    <name evidence="2" type="ORF">A3G03_02900</name>
</gene>
<keyword evidence="1" id="KW-0472">Membrane</keyword>
<organism evidence="2 3">
    <name type="scientific">Candidatus Taylorbacteria bacterium RIFCSPLOWO2_12_FULL_44_15c</name>
    <dbReference type="NCBI Taxonomy" id="1802333"/>
    <lineage>
        <taxon>Bacteria</taxon>
        <taxon>Candidatus Tayloriibacteriota</taxon>
    </lineage>
</organism>
<dbReference type="EMBL" id="MHSL01000007">
    <property type="protein sequence ID" value="OHA44257.1"/>
    <property type="molecule type" value="Genomic_DNA"/>
</dbReference>
<evidence type="ECO:0000256" key="1">
    <source>
        <dbReference type="SAM" id="Phobius"/>
    </source>
</evidence>
<evidence type="ECO:0000313" key="2">
    <source>
        <dbReference type="EMBL" id="OHA44257.1"/>
    </source>
</evidence>
<accession>A0A1G2P7E6</accession>
<dbReference type="STRING" id="1802333.A3G03_02900"/>
<proteinExistence type="predicted"/>
<name>A0A1G2P7E6_9BACT</name>
<dbReference type="Proteomes" id="UP000176355">
    <property type="component" value="Unassembled WGS sequence"/>
</dbReference>
<reference evidence="2 3" key="1">
    <citation type="journal article" date="2016" name="Nat. Commun.">
        <title>Thousands of microbial genomes shed light on interconnected biogeochemical processes in an aquifer system.</title>
        <authorList>
            <person name="Anantharaman K."/>
            <person name="Brown C.T."/>
            <person name="Hug L.A."/>
            <person name="Sharon I."/>
            <person name="Castelle C.J."/>
            <person name="Probst A.J."/>
            <person name="Thomas B.C."/>
            <person name="Singh A."/>
            <person name="Wilkins M.J."/>
            <person name="Karaoz U."/>
            <person name="Brodie E.L."/>
            <person name="Williams K.H."/>
            <person name="Hubbard S.S."/>
            <person name="Banfield J.F."/>
        </authorList>
    </citation>
    <scope>NUCLEOTIDE SEQUENCE [LARGE SCALE GENOMIC DNA]</scope>
</reference>
<keyword evidence="1" id="KW-1133">Transmembrane helix</keyword>
<feature type="transmembrane region" description="Helical" evidence="1">
    <location>
        <begin position="59"/>
        <end position="79"/>
    </location>
</feature>
<dbReference type="AlphaFoldDB" id="A0A1G2P7E6"/>
<protein>
    <submittedName>
        <fullName evidence="2">Uncharacterized protein</fullName>
    </submittedName>
</protein>
<feature type="transmembrane region" description="Helical" evidence="1">
    <location>
        <begin position="6"/>
        <end position="25"/>
    </location>
</feature>
<sequence>MIIRGGIGLAFCVASLILPWWLFLLIGISMAFVYRNFYELLFMAIFLDLLYGAPSGKFLGFRFALTLLAAIILVITTILKRRLKNYLNV</sequence>